<dbReference type="GO" id="GO:1904680">
    <property type="term" value="F:peptide transmembrane transporter activity"/>
    <property type="evidence" value="ECO:0007669"/>
    <property type="project" value="TreeGrafter"/>
</dbReference>
<name>A0A917FZB5_9BACL</name>
<feature type="chain" id="PRO_5039064929" evidence="2">
    <location>
        <begin position="21"/>
        <end position="524"/>
    </location>
</feature>
<dbReference type="Gene3D" id="3.10.105.10">
    <property type="entry name" value="Dipeptide-binding Protein, Domain 3"/>
    <property type="match status" value="1"/>
</dbReference>
<accession>A0A917FZB5</accession>
<dbReference type="GO" id="GO:0042597">
    <property type="term" value="C:periplasmic space"/>
    <property type="evidence" value="ECO:0007669"/>
    <property type="project" value="UniProtKB-ARBA"/>
</dbReference>
<dbReference type="Gene3D" id="3.90.76.10">
    <property type="entry name" value="Dipeptide-binding Protein, Domain 1"/>
    <property type="match status" value="1"/>
</dbReference>
<protein>
    <submittedName>
        <fullName evidence="4">Peptide ABC transporter substrate-binding protein</fullName>
    </submittedName>
</protein>
<organism evidence="4 5">
    <name type="scientific">Paenibacillus abyssi</name>
    <dbReference type="NCBI Taxonomy" id="1340531"/>
    <lineage>
        <taxon>Bacteria</taxon>
        <taxon>Bacillati</taxon>
        <taxon>Bacillota</taxon>
        <taxon>Bacilli</taxon>
        <taxon>Bacillales</taxon>
        <taxon>Paenibacillaceae</taxon>
        <taxon>Paenibacillus</taxon>
    </lineage>
</organism>
<dbReference type="InterPro" id="IPR000914">
    <property type="entry name" value="SBP_5_dom"/>
</dbReference>
<dbReference type="PROSITE" id="PS51257">
    <property type="entry name" value="PROKAR_LIPOPROTEIN"/>
    <property type="match status" value="1"/>
</dbReference>
<sequence length="524" mass="58624">MKRKSSYIVTLLLLFSVALFGCSSNNSNAPAAAETEITPGGTLRIAFGVLPTSLDPHLTTANAITHTARQIFESLVTLNSKYEVVPMLAESFESSEDGKTVTFKLRKGIQFHNGKEMKAEDVIASMEKWQEGATAKANLGNSTWEAADEYTVILHVETPSFLLMYTLAELQQFPAIMPKEVIEGADAAGVKEYIGTGPFKFVEMRPNQYLHFSKFEEYKPLTTPADGMSGEKIAYFDDIYYYAVPDDSTKVNGLISGEYDFVPVIPLDALPQIENNDDISKILYPFGLQTLIFNKKEGVLANADIRKAVNMALDKTALMSASFTGPEYYRLDPGLMLSEQISWYTDAGRENYEAYDPEQAKQLLAEAGYNGEPVRILTAREYYTLYNSAVAAQQMLEEIGMNVQLEVIDWPTLLERRTKPDQYEMFFTGFPASATPLQYPFLDSKTEWPGWTNSSVIDSYLAEIKAAQTQEQAHAAFVKLQEAFWDENPVLVIGHYLQVTASTNKLKGFVDFHGPLLWNTHLEN</sequence>
<dbReference type="RefSeq" id="WP_188532368.1">
    <property type="nucleotide sequence ID" value="NZ_BMGR01000012.1"/>
</dbReference>
<dbReference type="InterPro" id="IPR039424">
    <property type="entry name" value="SBP_5"/>
</dbReference>
<dbReference type="Gene3D" id="3.40.190.10">
    <property type="entry name" value="Periplasmic binding protein-like II"/>
    <property type="match status" value="1"/>
</dbReference>
<dbReference type="PANTHER" id="PTHR30290:SF38">
    <property type="entry name" value="D,D-DIPEPTIDE-BINDING PERIPLASMIC PROTEIN DDPA-RELATED"/>
    <property type="match status" value="1"/>
</dbReference>
<dbReference type="GO" id="GO:0043190">
    <property type="term" value="C:ATP-binding cassette (ABC) transporter complex"/>
    <property type="evidence" value="ECO:0007669"/>
    <property type="project" value="InterPro"/>
</dbReference>
<keyword evidence="1 2" id="KW-0732">Signal</keyword>
<dbReference type="InterPro" id="IPR030678">
    <property type="entry name" value="Peptide/Ni-bd"/>
</dbReference>
<dbReference type="PIRSF" id="PIRSF002741">
    <property type="entry name" value="MppA"/>
    <property type="match status" value="1"/>
</dbReference>
<evidence type="ECO:0000313" key="5">
    <source>
        <dbReference type="Proteomes" id="UP000644756"/>
    </source>
</evidence>
<dbReference type="Proteomes" id="UP000644756">
    <property type="component" value="Unassembled WGS sequence"/>
</dbReference>
<reference evidence="4" key="2">
    <citation type="submission" date="2020-09" db="EMBL/GenBank/DDBJ databases">
        <authorList>
            <person name="Sun Q."/>
            <person name="Zhou Y."/>
        </authorList>
    </citation>
    <scope>NUCLEOTIDE SEQUENCE</scope>
    <source>
        <strain evidence="4">CGMCC 1.12987</strain>
    </source>
</reference>
<reference evidence="4" key="1">
    <citation type="journal article" date="2014" name="Int. J. Syst. Evol. Microbiol.">
        <title>Complete genome sequence of Corynebacterium casei LMG S-19264T (=DSM 44701T), isolated from a smear-ripened cheese.</title>
        <authorList>
            <consortium name="US DOE Joint Genome Institute (JGI-PGF)"/>
            <person name="Walter F."/>
            <person name="Albersmeier A."/>
            <person name="Kalinowski J."/>
            <person name="Ruckert C."/>
        </authorList>
    </citation>
    <scope>NUCLEOTIDE SEQUENCE</scope>
    <source>
        <strain evidence="4">CGMCC 1.12987</strain>
    </source>
</reference>
<comment type="caution">
    <text evidence="4">The sequence shown here is derived from an EMBL/GenBank/DDBJ whole genome shotgun (WGS) entry which is preliminary data.</text>
</comment>
<dbReference type="GO" id="GO:0015833">
    <property type="term" value="P:peptide transport"/>
    <property type="evidence" value="ECO:0007669"/>
    <property type="project" value="TreeGrafter"/>
</dbReference>
<dbReference type="EMBL" id="BMGR01000012">
    <property type="protein sequence ID" value="GGG15045.1"/>
    <property type="molecule type" value="Genomic_DNA"/>
</dbReference>
<feature type="domain" description="Solute-binding protein family 5" evidence="3">
    <location>
        <begin position="83"/>
        <end position="441"/>
    </location>
</feature>
<dbReference type="SUPFAM" id="SSF53850">
    <property type="entry name" value="Periplasmic binding protein-like II"/>
    <property type="match status" value="1"/>
</dbReference>
<dbReference type="CDD" id="cd08502">
    <property type="entry name" value="PBP2_NikA_DppA_OppA_like_16"/>
    <property type="match status" value="1"/>
</dbReference>
<evidence type="ECO:0000256" key="2">
    <source>
        <dbReference type="SAM" id="SignalP"/>
    </source>
</evidence>
<dbReference type="PANTHER" id="PTHR30290">
    <property type="entry name" value="PERIPLASMIC BINDING COMPONENT OF ABC TRANSPORTER"/>
    <property type="match status" value="1"/>
</dbReference>
<proteinExistence type="predicted"/>
<dbReference type="Pfam" id="PF00496">
    <property type="entry name" value="SBP_bac_5"/>
    <property type="match status" value="1"/>
</dbReference>
<keyword evidence="5" id="KW-1185">Reference proteome</keyword>
<dbReference type="AlphaFoldDB" id="A0A917FZB5"/>
<evidence type="ECO:0000259" key="3">
    <source>
        <dbReference type="Pfam" id="PF00496"/>
    </source>
</evidence>
<evidence type="ECO:0000313" key="4">
    <source>
        <dbReference type="EMBL" id="GGG15045.1"/>
    </source>
</evidence>
<feature type="signal peptide" evidence="2">
    <location>
        <begin position="1"/>
        <end position="20"/>
    </location>
</feature>
<gene>
    <name evidence="4" type="ORF">GCM10010916_34970</name>
</gene>
<evidence type="ECO:0000256" key="1">
    <source>
        <dbReference type="ARBA" id="ARBA00022729"/>
    </source>
</evidence>